<dbReference type="GO" id="GO:0016747">
    <property type="term" value="F:acyltransferase activity, transferring groups other than amino-acyl groups"/>
    <property type="evidence" value="ECO:0007669"/>
    <property type="project" value="InterPro"/>
</dbReference>
<evidence type="ECO:0000259" key="1">
    <source>
        <dbReference type="PROSITE" id="PS51186"/>
    </source>
</evidence>
<reference evidence="3" key="1">
    <citation type="submission" date="2016-10" db="EMBL/GenBank/DDBJ databases">
        <authorList>
            <person name="Varghese N."/>
            <person name="Submissions S."/>
        </authorList>
    </citation>
    <scope>NUCLEOTIDE SEQUENCE [LARGE SCALE GENOMIC DNA]</scope>
    <source>
        <strain evidence="3">ATCC 700379</strain>
    </source>
</reference>
<dbReference type="InterPro" id="IPR016181">
    <property type="entry name" value="Acyl_CoA_acyltransferase"/>
</dbReference>
<dbReference type="SUPFAM" id="SSF55729">
    <property type="entry name" value="Acyl-CoA N-acyltransferases (Nat)"/>
    <property type="match status" value="1"/>
</dbReference>
<dbReference type="InterPro" id="IPR000182">
    <property type="entry name" value="GNAT_dom"/>
</dbReference>
<dbReference type="CDD" id="cd04301">
    <property type="entry name" value="NAT_SF"/>
    <property type="match status" value="1"/>
</dbReference>
<keyword evidence="2" id="KW-0808">Transferase</keyword>
<dbReference type="RefSeq" id="WP_342742014.1">
    <property type="nucleotide sequence ID" value="NZ_FOOY01000008.1"/>
</dbReference>
<evidence type="ECO:0000313" key="2">
    <source>
        <dbReference type="EMBL" id="SFG33505.1"/>
    </source>
</evidence>
<evidence type="ECO:0000313" key="3">
    <source>
        <dbReference type="Proteomes" id="UP000198752"/>
    </source>
</evidence>
<dbReference type="AlphaFoldDB" id="A0A1I2QYE9"/>
<dbReference type="PROSITE" id="PS51186">
    <property type="entry name" value="GNAT"/>
    <property type="match status" value="1"/>
</dbReference>
<organism evidence="2 3">
    <name type="scientific">Sporolactobacillus nakayamae</name>
    <dbReference type="NCBI Taxonomy" id="269670"/>
    <lineage>
        <taxon>Bacteria</taxon>
        <taxon>Bacillati</taxon>
        <taxon>Bacillota</taxon>
        <taxon>Bacilli</taxon>
        <taxon>Bacillales</taxon>
        <taxon>Sporolactobacillaceae</taxon>
        <taxon>Sporolactobacillus</taxon>
    </lineage>
</organism>
<keyword evidence="3" id="KW-1185">Reference proteome</keyword>
<accession>A0A1I2QYE9</accession>
<name>A0A1I2QYE9_9BACL</name>
<gene>
    <name evidence="2" type="ORF">SAMN02982927_01421</name>
</gene>
<protein>
    <submittedName>
        <fullName evidence="2">Acetyltransferase (GNAT) family protein</fullName>
    </submittedName>
</protein>
<dbReference type="Pfam" id="PF00583">
    <property type="entry name" value="Acetyltransf_1"/>
    <property type="match status" value="1"/>
</dbReference>
<proteinExistence type="predicted"/>
<dbReference type="Gene3D" id="3.40.630.30">
    <property type="match status" value="1"/>
</dbReference>
<dbReference type="Proteomes" id="UP000198752">
    <property type="component" value="Unassembled WGS sequence"/>
</dbReference>
<sequence>MLRFETLDVEKYKKQLLAFRQDSFVISFGTDRDFHPSEYLAWLQKKVSHFPNGFVLAFDQDQPVGQLELSIRKYEGKRIGYVHLFYLIAEKRGYGLGHELQQYAMRFFKKNGVFEYHLRVSPTNSRAKAFYKKNGMKLLKNECDGKVWRMRGTVE</sequence>
<feature type="domain" description="N-acetyltransferase" evidence="1">
    <location>
        <begin position="2"/>
        <end position="155"/>
    </location>
</feature>
<dbReference type="EMBL" id="FOOY01000008">
    <property type="protein sequence ID" value="SFG33505.1"/>
    <property type="molecule type" value="Genomic_DNA"/>
</dbReference>